<dbReference type="PROSITE" id="PS01035">
    <property type="entry name" value="PTS_EIIB_TYPE_1_CYS"/>
    <property type="match status" value="1"/>
</dbReference>
<dbReference type="PANTHER" id="PTHR30009">
    <property type="entry name" value="CYTOCHROME C-TYPE SYNTHESIS PROTEIN AND PTS TRANSMEMBRANE COMPONENT"/>
    <property type="match status" value="1"/>
</dbReference>
<dbReference type="NCBIfam" id="TIGR01998">
    <property type="entry name" value="PTS-II-BC-nag"/>
    <property type="match status" value="1"/>
</dbReference>
<keyword evidence="16" id="KW-1185">Reference proteome</keyword>
<evidence type="ECO:0000256" key="3">
    <source>
        <dbReference type="ARBA" id="ARBA00022475"/>
    </source>
</evidence>
<keyword evidence="3" id="KW-1003">Cell membrane</keyword>
<evidence type="ECO:0000313" key="16">
    <source>
        <dbReference type="Proteomes" id="UP000426246"/>
    </source>
</evidence>
<dbReference type="GO" id="GO:0015572">
    <property type="term" value="F:N-acetylglucosamine transmembrane transporter activity"/>
    <property type="evidence" value="ECO:0007669"/>
    <property type="project" value="InterPro"/>
</dbReference>
<dbReference type="GO" id="GO:0016301">
    <property type="term" value="F:kinase activity"/>
    <property type="evidence" value="ECO:0007669"/>
    <property type="project" value="UniProtKB-KW"/>
</dbReference>
<dbReference type="InterPro" id="IPR036878">
    <property type="entry name" value="Glu_permease_IIB"/>
</dbReference>
<dbReference type="AlphaFoldDB" id="A0A6B8RMA1"/>
<dbReference type="GO" id="GO:0019866">
    <property type="term" value="C:organelle inner membrane"/>
    <property type="evidence" value="ECO:0007669"/>
    <property type="project" value="InterPro"/>
</dbReference>
<accession>A0A6B8RMA1</accession>
<evidence type="ECO:0000313" key="15">
    <source>
        <dbReference type="EMBL" id="QGQ96884.1"/>
    </source>
</evidence>
<dbReference type="InterPro" id="IPR013013">
    <property type="entry name" value="PTS_EIIC_1"/>
</dbReference>
<evidence type="ECO:0000259" key="13">
    <source>
        <dbReference type="PROSITE" id="PS51098"/>
    </source>
</evidence>
<feature type="domain" description="PTS EIIB type-1" evidence="13">
    <location>
        <begin position="407"/>
        <end position="483"/>
    </location>
</feature>
<feature type="transmembrane region" description="Helical" evidence="12">
    <location>
        <begin position="281"/>
        <end position="298"/>
    </location>
</feature>
<dbReference type="Pfam" id="PF00367">
    <property type="entry name" value="PTS_EIIB"/>
    <property type="match status" value="1"/>
</dbReference>
<keyword evidence="9 12" id="KW-1133">Transmembrane helix</keyword>
<dbReference type="GO" id="GO:0008982">
    <property type="term" value="F:protein-N(PI)-phosphohistidine-sugar phosphotransferase activity"/>
    <property type="evidence" value="ECO:0007669"/>
    <property type="project" value="InterPro"/>
</dbReference>
<evidence type="ECO:0000256" key="11">
    <source>
        <dbReference type="PROSITE-ProRule" id="PRU00421"/>
    </source>
</evidence>
<dbReference type="InterPro" id="IPR010974">
    <property type="entry name" value="PTS_IIBC_nag"/>
</dbReference>
<dbReference type="RefSeq" id="WP_155701984.1">
    <property type="nucleotide sequence ID" value="NZ_CP034235.1"/>
</dbReference>
<keyword evidence="7 12" id="KW-0812">Transmembrane</keyword>
<keyword evidence="4 15" id="KW-0762">Sugar transport</keyword>
<comment type="subcellular location">
    <subcellularLocation>
        <location evidence="1">Cell membrane</location>
        <topology evidence="1">Multi-pass membrane protein</topology>
    </subcellularLocation>
</comment>
<dbReference type="InterPro" id="IPR018113">
    <property type="entry name" value="PTrfase_EIIB_Cys"/>
</dbReference>
<dbReference type="GO" id="GO:0005886">
    <property type="term" value="C:plasma membrane"/>
    <property type="evidence" value="ECO:0007669"/>
    <property type="project" value="UniProtKB-SubCell"/>
</dbReference>
<feature type="transmembrane region" description="Helical" evidence="12">
    <location>
        <begin position="254"/>
        <end position="274"/>
    </location>
</feature>
<dbReference type="InterPro" id="IPR001996">
    <property type="entry name" value="PTS_IIB_1"/>
</dbReference>
<feature type="transmembrane region" description="Helical" evidence="12">
    <location>
        <begin position="154"/>
        <end position="175"/>
    </location>
</feature>
<evidence type="ECO:0000256" key="6">
    <source>
        <dbReference type="ARBA" id="ARBA00022683"/>
    </source>
</evidence>
<dbReference type="GO" id="GO:0090563">
    <property type="term" value="F:protein-phosphocysteine-sugar phosphotransferase activity"/>
    <property type="evidence" value="ECO:0007669"/>
    <property type="project" value="TreeGrafter"/>
</dbReference>
<evidence type="ECO:0000256" key="1">
    <source>
        <dbReference type="ARBA" id="ARBA00004651"/>
    </source>
</evidence>
<feature type="transmembrane region" description="Helical" evidence="12">
    <location>
        <begin position="68"/>
        <end position="95"/>
    </location>
</feature>
<evidence type="ECO:0000256" key="8">
    <source>
        <dbReference type="ARBA" id="ARBA00022777"/>
    </source>
</evidence>
<dbReference type="CDD" id="cd00212">
    <property type="entry name" value="PTS_IIB_glc"/>
    <property type="match status" value="1"/>
</dbReference>
<keyword evidence="2" id="KW-0813">Transport</keyword>
<name>A0A6B8RMA1_9BACL</name>
<dbReference type="Proteomes" id="UP000426246">
    <property type="component" value="Chromosome"/>
</dbReference>
<dbReference type="InterPro" id="IPR050429">
    <property type="entry name" value="PTS_Glucose_EIICBA"/>
</dbReference>
<dbReference type="Gene3D" id="3.30.1360.60">
    <property type="entry name" value="Glucose permease domain IIB"/>
    <property type="match status" value="1"/>
</dbReference>
<keyword evidence="5" id="KW-0808">Transferase</keyword>
<dbReference type="Pfam" id="PF02378">
    <property type="entry name" value="PTS_EIIC"/>
    <property type="match status" value="1"/>
</dbReference>
<evidence type="ECO:0000256" key="10">
    <source>
        <dbReference type="ARBA" id="ARBA00023136"/>
    </source>
</evidence>
<dbReference type="NCBIfam" id="TIGR00826">
    <property type="entry name" value="EIIB_glc"/>
    <property type="match status" value="1"/>
</dbReference>
<evidence type="ECO:0000256" key="7">
    <source>
        <dbReference type="ARBA" id="ARBA00022692"/>
    </source>
</evidence>
<keyword evidence="8" id="KW-0418">Kinase</keyword>
<gene>
    <name evidence="15" type="ORF">EHS13_19340</name>
</gene>
<keyword evidence="10 12" id="KW-0472">Membrane</keyword>
<dbReference type="KEGG" id="ppsc:EHS13_19340"/>
<dbReference type="GO" id="GO:0009401">
    <property type="term" value="P:phosphoenolpyruvate-dependent sugar phosphotransferase system"/>
    <property type="evidence" value="ECO:0007669"/>
    <property type="project" value="UniProtKB-KW"/>
</dbReference>
<evidence type="ECO:0000259" key="14">
    <source>
        <dbReference type="PROSITE" id="PS51103"/>
    </source>
</evidence>
<evidence type="ECO:0000256" key="9">
    <source>
        <dbReference type="ARBA" id="ARBA00022989"/>
    </source>
</evidence>
<feature type="domain" description="PTS EIIC type-1" evidence="14">
    <location>
        <begin position="1"/>
        <end position="390"/>
    </location>
</feature>
<dbReference type="OrthoDB" id="9764327at2"/>
<evidence type="ECO:0000256" key="5">
    <source>
        <dbReference type="ARBA" id="ARBA00022679"/>
    </source>
</evidence>
<reference evidence="16" key="1">
    <citation type="submission" date="2018-11" db="EMBL/GenBank/DDBJ databases">
        <title>Complete genome sequence of Paenibacillus sp. ML311-T8.</title>
        <authorList>
            <person name="Nam Y.-D."/>
            <person name="Kang J."/>
            <person name="Chung W.-H."/>
            <person name="Park Y.S."/>
        </authorList>
    </citation>
    <scope>NUCLEOTIDE SEQUENCE [LARGE SCALE GENOMIC DNA]</scope>
    <source>
        <strain evidence="16">ML311-T8</strain>
    </source>
</reference>
<dbReference type="PANTHER" id="PTHR30009:SF4">
    <property type="entry name" value="PTS SYSTEM N-ACETYLGLUCOSAMINE-SPECIFIC EIICBA COMPONENT"/>
    <property type="match status" value="1"/>
</dbReference>
<dbReference type="FunFam" id="3.30.1360.60:FF:000001">
    <property type="entry name" value="PTS system glucose-specific IIBC component PtsG"/>
    <property type="match status" value="1"/>
</dbReference>
<evidence type="ECO:0000256" key="12">
    <source>
        <dbReference type="SAM" id="Phobius"/>
    </source>
</evidence>
<feature type="transmembrane region" description="Helical" evidence="12">
    <location>
        <begin position="358"/>
        <end position="378"/>
    </location>
</feature>
<evidence type="ECO:0000256" key="2">
    <source>
        <dbReference type="ARBA" id="ARBA00022448"/>
    </source>
</evidence>
<proteinExistence type="predicted"/>
<organism evidence="15 16">
    <name type="scientific">Paenibacillus psychroresistens</name>
    <dbReference type="NCBI Taxonomy" id="1778678"/>
    <lineage>
        <taxon>Bacteria</taxon>
        <taxon>Bacillati</taxon>
        <taxon>Bacillota</taxon>
        <taxon>Bacilli</taxon>
        <taxon>Bacillales</taxon>
        <taxon>Paenibacillaceae</taxon>
        <taxon>Paenibacillus</taxon>
    </lineage>
</organism>
<feature type="transmembrane region" description="Helical" evidence="12">
    <location>
        <begin position="116"/>
        <end position="134"/>
    </location>
</feature>
<sequence length="483" mass="51988">MIAFLQKIGKSLMLPVATLPAAALLQRFGKIDYIKDFHLGNSFGGFINQFVAPFLLAGGEAIFNNLPLIFAIGVAIGLAGDAVAALAAAIAYEVLITVLDKVPLAFKNIVQTNMELDMGVVGGIIAGIISAYVFKRFHKVQLPDWLAFFSGKRAVPIITSLIMIIVAILLGVIWGPIQQSLDTFGRWTVGLGGVGAAIFGIANRLLIPFGLHHIINNIAWFQIGSFRGPTGSEVHGDLARFFAGDKSAGMFMTGFYPIMMFALPAGALAIIHTAKPEKRKVIKSVFFGVALTSFLTGVTEPMEFAFMFAAPVLYIFHAILTGLSGFIVASLGIKLGFGFSAGFLDYLISFQQATKPLLIIPVGLCFGVVYYVLFRFLIIKLNLKTPGREDELQSSNPAASSPKNTIRESAAQVLASIGGADNIGSMDACITRLRLVVKNDKLVDDKRLKELGASGVMRLGQGVVQIIFGMHSERLKDEIDKIL</sequence>
<dbReference type="EMBL" id="CP034235">
    <property type="protein sequence ID" value="QGQ96884.1"/>
    <property type="molecule type" value="Genomic_DNA"/>
</dbReference>
<dbReference type="SUPFAM" id="SSF55604">
    <property type="entry name" value="Glucose permease domain IIB"/>
    <property type="match status" value="1"/>
</dbReference>
<protein>
    <submittedName>
        <fullName evidence="15">PTS sugar transporter</fullName>
    </submittedName>
</protein>
<dbReference type="GO" id="GO:0015764">
    <property type="term" value="P:N-acetylglucosamine transport"/>
    <property type="evidence" value="ECO:0007669"/>
    <property type="project" value="TreeGrafter"/>
</dbReference>
<feature type="active site" description="Phosphocysteine intermediate; for EIIB activity" evidence="11">
    <location>
        <position position="429"/>
    </location>
</feature>
<dbReference type="InterPro" id="IPR003352">
    <property type="entry name" value="PTS_EIIC"/>
</dbReference>
<dbReference type="PROSITE" id="PS51098">
    <property type="entry name" value="PTS_EIIB_TYPE_1"/>
    <property type="match status" value="1"/>
</dbReference>
<evidence type="ECO:0000256" key="4">
    <source>
        <dbReference type="ARBA" id="ARBA00022597"/>
    </source>
</evidence>
<keyword evidence="6" id="KW-0598">Phosphotransferase system</keyword>
<feature type="transmembrane region" description="Helical" evidence="12">
    <location>
        <begin position="187"/>
        <end position="207"/>
    </location>
</feature>
<dbReference type="PROSITE" id="PS51103">
    <property type="entry name" value="PTS_EIIC_TYPE_1"/>
    <property type="match status" value="1"/>
</dbReference>